<dbReference type="EMBL" id="PDLO01000003">
    <property type="protein sequence ID" value="PHK98844.1"/>
    <property type="molecule type" value="Genomic_DNA"/>
</dbReference>
<dbReference type="AlphaFoldDB" id="A0A2G0CFT0"/>
<keyword evidence="1" id="KW-0812">Transmembrane</keyword>
<name>A0A2G0CFT0_9BACT</name>
<gene>
    <name evidence="3" type="ORF">CGL56_10300</name>
</gene>
<proteinExistence type="predicted"/>
<comment type="caution">
    <text evidence="3">The sequence shown here is derived from an EMBL/GenBank/DDBJ whole genome shotgun (WGS) entry which is preliminary data.</text>
</comment>
<dbReference type="SUPFAM" id="SSF48317">
    <property type="entry name" value="Acid phosphatase/Vanadium-dependent haloperoxidase"/>
    <property type="match status" value="1"/>
</dbReference>
<dbReference type="SMART" id="SM00014">
    <property type="entry name" value="acidPPc"/>
    <property type="match status" value="1"/>
</dbReference>
<feature type="transmembrane region" description="Helical" evidence="1">
    <location>
        <begin position="56"/>
        <end position="76"/>
    </location>
</feature>
<evidence type="ECO:0000313" key="4">
    <source>
        <dbReference type="Proteomes" id="UP000226437"/>
    </source>
</evidence>
<keyword evidence="1" id="KW-0472">Membrane</keyword>
<evidence type="ECO:0000313" key="3">
    <source>
        <dbReference type="EMBL" id="PHK98844.1"/>
    </source>
</evidence>
<dbReference type="OrthoDB" id="9789113at2"/>
<dbReference type="InterPro" id="IPR036938">
    <property type="entry name" value="PAP2/HPO_sf"/>
</dbReference>
<dbReference type="Proteomes" id="UP000226437">
    <property type="component" value="Unassembled WGS sequence"/>
</dbReference>
<protein>
    <submittedName>
        <fullName evidence="3">Phosphatase PAP2 family protein</fullName>
    </submittedName>
</protein>
<evidence type="ECO:0000259" key="2">
    <source>
        <dbReference type="SMART" id="SM00014"/>
    </source>
</evidence>
<dbReference type="Pfam" id="PF01569">
    <property type="entry name" value="PAP2"/>
    <property type="match status" value="1"/>
</dbReference>
<dbReference type="Gene3D" id="1.20.144.10">
    <property type="entry name" value="Phosphatidic acid phosphatase type 2/haloperoxidase"/>
    <property type="match status" value="1"/>
</dbReference>
<reference evidence="3 4" key="1">
    <citation type="submission" date="2017-10" db="EMBL/GenBank/DDBJ databases">
        <title>The draft genome sequence of Lewinella marina KCTC 32374.</title>
        <authorList>
            <person name="Wang K."/>
        </authorList>
    </citation>
    <scope>NUCLEOTIDE SEQUENCE [LARGE SCALE GENOMIC DNA]</scope>
    <source>
        <strain evidence="3 4">MKG-38</strain>
    </source>
</reference>
<keyword evidence="1" id="KW-1133">Transmembrane helix</keyword>
<sequence length="184" mass="20754">MMSLDLTLLEFFNQQLANPFLDAVLPVYRDKLTWIPLYALLLWLMYRKWGMRRTLYLLLCIGLVITVADQLAATVIKPWVGRLRPCADPELSGSVRALVSCGGKYSFPSNHATNHFALATMLSLTLVDRWYWRLLLVLWAASIALAQVYVGKHFPGDILAGALLGTAVALLGVVLFRYLSRRWA</sequence>
<feature type="transmembrane region" description="Helical" evidence="1">
    <location>
        <begin position="130"/>
        <end position="151"/>
    </location>
</feature>
<accession>A0A2G0CFT0</accession>
<feature type="domain" description="Phosphatidic acid phosphatase type 2/haloperoxidase" evidence="2">
    <location>
        <begin position="58"/>
        <end position="173"/>
    </location>
</feature>
<dbReference type="InterPro" id="IPR000326">
    <property type="entry name" value="PAP2/HPO"/>
</dbReference>
<organism evidence="3 4">
    <name type="scientific">Neolewinella marina</name>
    <dbReference type="NCBI Taxonomy" id="438751"/>
    <lineage>
        <taxon>Bacteria</taxon>
        <taxon>Pseudomonadati</taxon>
        <taxon>Bacteroidota</taxon>
        <taxon>Saprospiria</taxon>
        <taxon>Saprospirales</taxon>
        <taxon>Lewinellaceae</taxon>
        <taxon>Neolewinella</taxon>
    </lineage>
</organism>
<dbReference type="PANTHER" id="PTHR14969:SF13">
    <property type="entry name" value="AT30094P"/>
    <property type="match status" value="1"/>
</dbReference>
<evidence type="ECO:0000256" key="1">
    <source>
        <dbReference type="SAM" id="Phobius"/>
    </source>
</evidence>
<keyword evidence="4" id="KW-1185">Reference proteome</keyword>
<dbReference type="PANTHER" id="PTHR14969">
    <property type="entry name" value="SPHINGOSINE-1-PHOSPHATE PHOSPHOHYDROLASE"/>
    <property type="match status" value="1"/>
</dbReference>
<feature type="transmembrane region" description="Helical" evidence="1">
    <location>
        <begin position="158"/>
        <end position="179"/>
    </location>
</feature>